<dbReference type="RefSeq" id="WP_260593335.1">
    <property type="nucleotide sequence ID" value="NZ_CP104003.1"/>
</dbReference>
<reference evidence="2" key="1">
    <citation type="submission" date="2022-09" db="EMBL/GenBank/DDBJ databases">
        <title>Diverse halophilic archaea isolated from saline environments.</title>
        <authorList>
            <person name="Cui H.-L."/>
        </authorList>
    </citation>
    <scope>NUCLEOTIDE SEQUENCE</scope>
    <source>
        <strain evidence="2">ZS-35-S2</strain>
    </source>
</reference>
<accession>A0A9E7U4H3</accession>
<name>A0A9E7U4H3_9EURY</name>
<sequence length="201" mass="20899">MGGEGPRTVLVVADSSDALTAADGMGGAYRVETARSADEALTALGVSDDAGHDVDLLVTAAYLPDRSGEALLETLRERGVRVRAGVLAPPTAGAFPTFDVRVDRPVTAAALSRAVDRLVSLEEYDTRVDRLYELARRQGRRDDAAPPVGDGGFDAVDGAVLAARAAADAALTEVRTEDRERLFVGEPMGTGAAAGTEDDTT</sequence>
<evidence type="ECO:0000313" key="3">
    <source>
        <dbReference type="Proteomes" id="UP001057580"/>
    </source>
</evidence>
<dbReference type="AlphaFoldDB" id="A0A9E7U4H3"/>
<gene>
    <name evidence="2" type="ORF">N0B31_19630</name>
</gene>
<organism evidence="2 3">
    <name type="scientific">Salinirubellus salinus</name>
    <dbReference type="NCBI Taxonomy" id="1364945"/>
    <lineage>
        <taxon>Archaea</taxon>
        <taxon>Methanobacteriati</taxon>
        <taxon>Methanobacteriota</taxon>
        <taxon>Stenosarchaea group</taxon>
        <taxon>Halobacteria</taxon>
        <taxon>Halobacteriales</taxon>
        <taxon>Natronomonadaceae</taxon>
        <taxon>Salinirubellus</taxon>
    </lineage>
</organism>
<proteinExistence type="predicted"/>
<protein>
    <submittedName>
        <fullName evidence="2">Uncharacterized protein</fullName>
    </submittedName>
</protein>
<evidence type="ECO:0000256" key="1">
    <source>
        <dbReference type="SAM" id="MobiDB-lite"/>
    </source>
</evidence>
<dbReference type="KEGG" id="ssai:N0B31_19630"/>
<keyword evidence="3" id="KW-1185">Reference proteome</keyword>
<evidence type="ECO:0000313" key="2">
    <source>
        <dbReference type="EMBL" id="UWM54315.1"/>
    </source>
</evidence>
<feature type="region of interest" description="Disordered" evidence="1">
    <location>
        <begin position="178"/>
        <end position="201"/>
    </location>
</feature>
<dbReference type="EMBL" id="CP104003">
    <property type="protein sequence ID" value="UWM54315.1"/>
    <property type="molecule type" value="Genomic_DNA"/>
</dbReference>
<dbReference type="SUPFAM" id="SSF52172">
    <property type="entry name" value="CheY-like"/>
    <property type="match status" value="1"/>
</dbReference>
<dbReference type="Proteomes" id="UP001057580">
    <property type="component" value="Chromosome"/>
</dbReference>
<dbReference type="Gene3D" id="3.40.50.2300">
    <property type="match status" value="1"/>
</dbReference>
<dbReference type="GeneID" id="74944682"/>
<dbReference type="InterPro" id="IPR011006">
    <property type="entry name" value="CheY-like_superfamily"/>
</dbReference>